<keyword evidence="6" id="KW-0067">ATP-binding</keyword>
<dbReference type="CDD" id="cd00483">
    <property type="entry name" value="HPPK"/>
    <property type="match status" value="1"/>
</dbReference>
<evidence type="ECO:0000256" key="3">
    <source>
        <dbReference type="ARBA" id="ARBA00022679"/>
    </source>
</evidence>
<dbReference type="PANTHER" id="PTHR43071">
    <property type="entry name" value="2-AMINO-4-HYDROXY-6-HYDROXYMETHYLDIHYDROPTERIDINE PYROPHOSPHOKINASE"/>
    <property type="match status" value="1"/>
</dbReference>
<dbReference type="UniPathway" id="UPA00077">
    <property type="reaction ID" value="UER00155"/>
</dbReference>
<name>A0A0F9PLT6_9ZZZZ</name>
<dbReference type="Gene3D" id="3.30.70.560">
    <property type="entry name" value="7,8-Dihydro-6-hydroxymethylpterin-pyrophosphokinase HPPK"/>
    <property type="match status" value="1"/>
</dbReference>
<keyword evidence="4" id="KW-0547">Nucleotide-binding</keyword>
<dbReference type="NCBIfam" id="TIGR01498">
    <property type="entry name" value="folK"/>
    <property type="match status" value="1"/>
</dbReference>
<proteinExistence type="predicted"/>
<evidence type="ECO:0000256" key="6">
    <source>
        <dbReference type="ARBA" id="ARBA00022840"/>
    </source>
</evidence>
<keyword evidence="3" id="KW-0808">Transferase</keyword>
<gene>
    <name evidence="9" type="ORF">LCGC14_1200570</name>
</gene>
<dbReference type="EMBL" id="LAZR01006167">
    <property type="protein sequence ID" value="KKM94217.1"/>
    <property type="molecule type" value="Genomic_DNA"/>
</dbReference>
<feature type="domain" description="7,8-dihydro-6-hydroxymethylpterin-pyrophosphokinase" evidence="8">
    <location>
        <begin position="87"/>
        <end position="98"/>
    </location>
</feature>
<dbReference type="GO" id="GO:0016301">
    <property type="term" value="F:kinase activity"/>
    <property type="evidence" value="ECO:0007669"/>
    <property type="project" value="UniProtKB-KW"/>
</dbReference>
<dbReference type="Pfam" id="PF01288">
    <property type="entry name" value="HPPK"/>
    <property type="match status" value="1"/>
</dbReference>
<dbReference type="EC" id="2.7.6.3" evidence="2"/>
<protein>
    <recommendedName>
        <fullName evidence="2">2-amino-4-hydroxy-6-hydroxymethyldihydropteridine diphosphokinase</fullName>
        <ecNumber evidence="2">2.7.6.3</ecNumber>
    </recommendedName>
</protein>
<keyword evidence="7" id="KW-0289">Folate biosynthesis</keyword>
<dbReference type="PROSITE" id="PS00794">
    <property type="entry name" value="HPPK"/>
    <property type="match status" value="1"/>
</dbReference>
<sequence length="169" mass="19023">MSKTFIGLGTNIGNRSANLREAIDILIEKGIKVKKESAVYETEPIGVVEQGWFYNMVVEADAETSPEDLLLRAKSIEQEMGREESIKWGPRLIDIDVLLYDNLVLETKVDGHELRLPHPELKNRAFVILPLLDIQPKAKLPGGSKIDDYVQATEGQKVKKIGRLEELDE</sequence>
<dbReference type="InterPro" id="IPR000550">
    <property type="entry name" value="Hppk"/>
</dbReference>
<dbReference type="InterPro" id="IPR035907">
    <property type="entry name" value="Hppk_sf"/>
</dbReference>
<reference evidence="9" key="1">
    <citation type="journal article" date="2015" name="Nature">
        <title>Complex archaea that bridge the gap between prokaryotes and eukaryotes.</title>
        <authorList>
            <person name="Spang A."/>
            <person name="Saw J.H."/>
            <person name="Jorgensen S.L."/>
            <person name="Zaremba-Niedzwiedzka K."/>
            <person name="Martijn J."/>
            <person name="Lind A.E."/>
            <person name="van Eijk R."/>
            <person name="Schleper C."/>
            <person name="Guy L."/>
            <person name="Ettema T.J."/>
        </authorList>
    </citation>
    <scope>NUCLEOTIDE SEQUENCE</scope>
</reference>
<keyword evidence="5" id="KW-0418">Kinase</keyword>
<evidence type="ECO:0000259" key="8">
    <source>
        <dbReference type="PROSITE" id="PS00794"/>
    </source>
</evidence>
<evidence type="ECO:0000256" key="1">
    <source>
        <dbReference type="ARBA" id="ARBA00005051"/>
    </source>
</evidence>
<comment type="pathway">
    <text evidence="1">Cofactor biosynthesis; tetrahydrofolate biosynthesis; 2-amino-4-hydroxy-6-hydroxymethyl-7,8-dihydropteridine diphosphate from 7,8-dihydroneopterin triphosphate: step 4/4.</text>
</comment>
<evidence type="ECO:0000256" key="5">
    <source>
        <dbReference type="ARBA" id="ARBA00022777"/>
    </source>
</evidence>
<comment type="caution">
    <text evidence="9">The sequence shown here is derived from an EMBL/GenBank/DDBJ whole genome shotgun (WGS) entry which is preliminary data.</text>
</comment>
<dbReference type="GO" id="GO:0046656">
    <property type="term" value="P:folic acid biosynthetic process"/>
    <property type="evidence" value="ECO:0007669"/>
    <property type="project" value="UniProtKB-KW"/>
</dbReference>
<dbReference type="SUPFAM" id="SSF55083">
    <property type="entry name" value="6-hydroxymethyl-7,8-dihydropterin pyrophosphokinase, HPPK"/>
    <property type="match status" value="1"/>
</dbReference>
<dbReference type="AlphaFoldDB" id="A0A0F9PLT6"/>
<dbReference type="GO" id="GO:0005524">
    <property type="term" value="F:ATP binding"/>
    <property type="evidence" value="ECO:0007669"/>
    <property type="project" value="UniProtKB-KW"/>
</dbReference>
<evidence type="ECO:0000256" key="7">
    <source>
        <dbReference type="ARBA" id="ARBA00022909"/>
    </source>
</evidence>
<accession>A0A0F9PLT6</accession>
<evidence type="ECO:0000313" key="9">
    <source>
        <dbReference type="EMBL" id="KKM94217.1"/>
    </source>
</evidence>
<dbReference type="PANTHER" id="PTHR43071:SF1">
    <property type="entry name" value="2-AMINO-4-HYDROXY-6-HYDROXYMETHYLDIHYDROPTERIDINE PYROPHOSPHOKINASE"/>
    <property type="match status" value="1"/>
</dbReference>
<evidence type="ECO:0000256" key="2">
    <source>
        <dbReference type="ARBA" id="ARBA00013253"/>
    </source>
</evidence>
<organism evidence="9">
    <name type="scientific">marine sediment metagenome</name>
    <dbReference type="NCBI Taxonomy" id="412755"/>
    <lineage>
        <taxon>unclassified sequences</taxon>
        <taxon>metagenomes</taxon>
        <taxon>ecological metagenomes</taxon>
    </lineage>
</organism>
<dbReference type="GO" id="GO:0046654">
    <property type="term" value="P:tetrahydrofolate biosynthetic process"/>
    <property type="evidence" value="ECO:0007669"/>
    <property type="project" value="UniProtKB-UniPathway"/>
</dbReference>
<evidence type="ECO:0000256" key="4">
    <source>
        <dbReference type="ARBA" id="ARBA00022741"/>
    </source>
</evidence>
<dbReference type="GO" id="GO:0003848">
    <property type="term" value="F:2-amino-4-hydroxy-6-hydroxymethyldihydropteridine diphosphokinase activity"/>
    <property type="evidence" value="ECO:0007669"/>
    <property type="project" value="UniProtKB-EC"/>
</dbReference>